<keyword evidence="2" id="KW-1185">Reference proteome</keyword>
<gene>
    <name evidence="1" type="ORF">PUN28_001344</name>
</gene>
<comment type="caution">
    <text evidence="1">The sequence shown here is derived from an EMBL/GenBank/DDBJ whole genome shotgun (WGS) entry which is preliminary data.</text>
</comment>
<sequence>MPMWLGKCSETKRSSPYYSKNCTNLSTPDVKSKFFSPLFFIFDVQLFYQQRSKTRFERINYSNFQFTETKITYCFFCTIFFFIQI</sequence>
<dbReference type="Proteomes" id="UP001430953">
    <property type="component" value="Unassembled WGS sequence"/>
</dbReference>
<evidence type="ECO:0000313" key="1">
    <source>
        <dbReference type="EMBL" id="KAL0134481.1"/>
    </source>
</evidence>
<dbReference type="AlphaFoldDB" id="A0AAW2H4U6"/>
<protein>
    <submittedName>
        <fullName evidence="1">Uncharacterized protein</fullName>
    </submittedName>
</protein>
<evidence type="ECO:0000313" key="2">
    <source>
        <dbReference type="Proteomes" id="UP001430953"/>
    </source>
</evidence>
<accession>A0AAW2H4U6</accession>
<organism evidence="1 2">
    <name type="scientific">Cardiocondyla obscurior</name>
    <dbReference type="NCBI Taxonomy" id="286306"/>
    <lineage>
        <taxon>Eukaryota</taxon>
        <taxon>Metazoa</taxon>
        <taxon>Ecdysozoa</taxon>
        <taxon>Arthropoda</taxon>
        <taxon>Hexapoda</taxon>
        <taxon>Insecta</taxon>
        <taxon>Pterygota</taxon>
        <taxon>Neoptera</taxon>
        <taxon>Endopterygota</taxon>
        <taxon>Hymenoptera</taxon>
        <taxon>Apocrita</taxon>
        <taxon>Aculeata</taxon>
        <taxon>Formicoidea</taxon>
        <taxon>Formicidae</taxon>
        <taxon>Myrmicinae</taxon>
        <taxon>Cardiocondyla</taxon>
    </lineage>
</organism>
<dbReference type="EMBL" id="JADYXP020000001">
    <property type="protein sequence ID" value="KAL0134481.1"/>
    <property type="molecule type" value="Genomic_DNA"/>
</dbReference>
<reference evidence="1 2" key="1">
    <citation type="submission" date="2023-03" db="EMBL/GenBank/DDBJ databases">
        <title>High recombination rates correlate with genetic variation in Cardiocondyla obscurior ants.</title>
        <authorList>
            <person name="Errbii M."/>
        </authorList>
    </citation>
    <scope>NUCLEOTIDE SEQUENCE [LARGE SCALE GENOMIC DNA]</scope>
    <source>
        <strain evidence="1">Alpha-2009</strain>
        <tissue evidence="1">Whole body</tissue>
    </source>
</reference>
<proteinExistence type="predicted"/>
<name>A0AAW2H4U6_9HYME</name>